<dbReference type="PANTHER" id="PTHR23077:SF171">
    <property type="entry name" value="NUCLEAR VALOSIN-CONTAINING PROTEIN-LIKE"/>
    <property type="match status" value="1"/>
</dbReference>
<dbReference type="InterPro" id="IPR041569">
    <property type="entry name" value="AAA_lid_3"/>
</dbReference>
<dbReference type="OMA" id="GLWSTHR"/>
<dbReference type="InterPro" id="IPR003593">
    <property type="entry name" value="AAA+_ATPase"/>
</dbReference>
<dbReference type="GO" id="GO:0016887">
    <property type="term" value="F:ATP hydrolysis activity"/>
    <property type="evidence" value="ECO:0000318"/>
    <property type="project" value="GO_Central"/>
</dbReference>
<evidence type="ECO:0000256" key="1">
    <source>
        <dbReference type="ARBA" id="ARBA00022741"/>
    </source>
</evidence>
<dbReference type="CTD" id="6754414"/>
<sequence length="526" mass="57949">IDLIYPTVKFANLGGMDEILWEVCSLLHHILHPEIFEHFHCEIPCGFLLHGPPGCGKTLLANAIAGELEFPLIKLTATEIVSGVSGESEKKIRDVFNVAKANSPCILFLDEIDSITQKRELAQREMEKRIVTQLLSCMDDLCSNTRNRVLVIGATNRPDTLDPALRRAGRFDKEISVGIPDEKCRKRILEVLCSKARLENDFDFDILAHLTPGFVGADLAALLNTALTSAVSRVFKEMDSSAQLNSPSAMLQYLKNQRTLSESDLQSCCLSMTDFQDALKITQPSSKREGFATVPDVTWSNIGALEDIRQTLKMAIVAPVRYRPLCLAYGISKPPGLLLAGPPGCGKTLIAKAIANESGLNFIAVKGPELMNMYVGESERAVRQVFQRAKCSAPCVIFFDELDALCPRRLDKETNVSDRVVNQMLTEMDGVENRKQVFVIGATNKPDKIDPALLRPGRLDKTLYVGLPDAADRALILHAIIKVRSKPANLFESVQLDEIARSKQCEGFSGADLDALVTEACMMAFK</sequence>
<dbReference type="GO" id="GO:0005524">
    <property type="term" value="F:ATP binding"/>
    <property type="evidence" value="ECO:0007669"/>
    <property type="project" value="UniProtKB-KW"/>
</dbReference>
<dbReference type="OrthoDB" id="2187at2759"/>
<dbReference type="FunCoup" id="B3S0P0">
    <property type="interactions" value="2475"/>
</dbReference>
<dbReference type="EMBL" id="DS985246">
    <property type="protein sequence ID" value="EDV23676.1"/>
    <property type="molecule type" value="Genomic_DNA"/>
</dbReference>
<dbReference type="GO" id="GO:0034098">
    <property type="term" value="C:VCP-NPL4-UFD1 AAA ATPase complex"/>
    <property type="evidence" value="ECO:0000318"/>
    <property type="project" value="GO_Central"/>
</dbReference>
<dbReference type="PANTHER" id="PTHR23077">
    <property type="entry name" value="AAA-FAMILY ATPASE"/>
    <property type="match status" value="1"/>
</dbReference>
<evidence type="ECO:0000259" key="4">
    <source>
        <dbReference type="SMART" id="SM00382"/>
    </source>
</evidence>
<dbReference type="FunFam" id="3.40.50.300:FF:006056">
    <property type="entry name" value="Predicted protein"/>
    <property type="match status" value="1"/>
</dbReference>
<protein>
    <recommendedName>
        <fullName evidence="4">AAA+ ATPase domain-containing protein</fullName>
    </recommendedName>
</protein>
<evidence type="ECO:0000256" key="2">
    <source>
        <dbReference type="ARBA" id="ARBA00022840"/>
    </source>
</evidence>
<dbReference type="InParanoid" id="B3S0P0"/>
<comment type="similarity">
    <text evidence="3">Belongs to the AAA ATPase family.</text>
</comment>
<proteinExistence type="inferred from homology"/>
<gene>
    <name evidence="5" type="ORF">TRIADDRAFT_11565</name>
</gene>
<dbReference type="InterPro" id="IPR003959">
    <property type="entry name" value="ATPase_AAA_core"/>
</dbReference>
<dbReference type="InterPro" id="IPR027417">
    <property type="entry name" value="P-loop_NTPase"/>
</dbReference>
<dbReference type="Pfam" id="PF17862">
    <property type="entry name" value="AAA_lid_3"/>
    <property type="match status" value="2"/>
</dbReference>
<feature type="domain" description="AAA+ ATPase" evidence="4">
    <location>
        <begin position="43"/>
        <end position="181"/>
    </location>
</feature>
<keyword evidence="2 3" id="KW-0067">ATP-binding</keyword>
<feature type="non-terminal residue" evidence="5">
    <location>
        <position position="526"/>
    </location>
</feature>
<organism evidence="5 6">
    <name type="scientific">Trichoplax adhaerens</name>
    <name type="common">Trichoplax reptans</name>
    <dbReference type="NCBI Taxonomy" id="10228"/>
    <lineage>
        <taxon>Eukaryota</taxon>
        <taxon>Metazoa</taxon>
        <taxon>Placozoa</taxon>
        <taxon>Uniplacotomia</taxon>
        <taxon>Trichoplacea</taxon>
        <taxon>Trichoplacidae</taxon>
        <taxon>Trichoplax</taxon>
    </lineage>
</organism>
<dbReference type="PhylomeDB" id="B3S0P0"/>
<evidence type="ECO:0000256" key="3">
    <source>
        <dbReference type="RuleBase" id="RU003651"/>
    </source>
</evidence>
<keyword evidence="6" id="KW-1185">Reference proteome</keyword>
<dbReference type="Pfam" id="PF00004">
    <property type="entry name" value="AAA"/>
    <property type="match status" value="2"/>
</dbReference>
<dbReference type="GO" id="GO:0005829">
    <property type="term" value="C:cytosol"/>
    <property type="evidence" value="ECO:0000318"/>
    <property type="project" value="GO_Central"/>
</dbReference>
<reference evidence="5 6" key="1">
    <citation type="journal article" date="2008" name="Nature">
        <title>The Trichoplax genome and the nature of placozoans.</title>
        <authorList>
            <person name="Srivastava M."/>
            <person name="Begovic E."/>
            <person name="Chapman J."/>
            <person name="Putnam N.H."/>
            <person name="Hellsten U."/>
            <person name="Kawashima T."/>
            <person name="Kuo A."/>
            <person name="Mitros T."/>
            <person name="Salamov A."/>
            <person name="Carpenter M.L."/>
            <person name="Signorovitch A.Y."/>
            <person name="Moreno M.A."/>
            <person name="Kamm K."/>
            <person name="Grimwood J."/>
            <person name="Schmutz J."/>
            <person name="Shapiro H."/>
            <person name="Grigoriev I.V."/>
            <person name="Buss L.W."/>
            <person name="Schierwater B."/>
            <person name="Dellaporta S.L."/>
            <person name="Rokhsar D.S."/>
        </authorList>
    </citation>
    <scope>NUCLEOTIDE SEQUENCE [LARGE SCALE GENOMIC DNA]</scope>
    <source>
        <strain evidence="5 6">Grell-BS-1999</strain>
    </source>
</reference>
<dbReference type="GO" id="GO:0030970">
    <property type="term" value="P:retrograde protein transport, ER to cytosol"/>
    <property type="evidence" value="ECO:0000318"/>
    <property type="project" value="GO_Central"/>
</dbReference>
<dbReference type="GO" id="GO:0051228">
    <property type="term" value="P:mitotic spindle disassembly"/>
    <property type="evidence" value="ECO:0000318"/>
    <property type="project" value="GO_Central"/>
</dbReference>
<dbReference type="Gene3D" id="1.10.8.60">
    <property type="match status" value="2"/>
</dbReference>
<dbReference type="RefSeq" id="XP_002113202.1">
    <property type="nucleotide sequence ID" value="XM_002113166.1"/>
</dbReference>
<dbReference type="InterPro" id="IPR003960">
    <property type="entry name" value="ATPase_AAA_CS"/>
</dbReference>
<dbReference type="FunFam" id="3.40.50.300:FF:002691">
    <property type="entry name" value="ATPase, AAA family protein"/>
    <property type="match status" value="1"/>
</dbReference>
<dbReference type="SUPFAM" id="SSF52540">
    <property type="entry name" value="P-loop containing nucleoside triphosphate hydrolases"/>
    <property type="match status" value="2"/>
</dbReference>
<dbReference type="InterPro" id="IPR050168">
    <property type="entry name" value="AAA_ATPase_domain"/>
</dbReference>
<name>B3S0P0_TRIAD</name>
<dbReference type="PROSITE" id="PS00674">
    <property type="entry name" value="AAA"/>
    <property type="match status" value="2"/>
</dbReference>
<dbReference type="STRING" id="10228.B3S0P0"/>
<dbReference type="GO" id="GO:0097352">
    <property type="term" value="P:autophagosome maturation"/>
    <property type="evidence" value="ECO:0000318"/>
    <property type="project" value="GO_Central"/>
</dbReference>
<feature type="non-terminal residue" evidence="5">
    <location>
        <position position="1"/>
    </location>
</feature>
<dbReference type="Proteomes" id="UP000009022">
    <property type="component" value="Unassembled WGS sequence"/>
</dbReference>
<dbReference type="GeneID" id="6754414"/>
<dbReference type="FunFam" id="1.10.8.60:FF:000081">
    <property type="entry name" value="AAA family ATPase/60S ribosome export protein"/>
    <property type="match status" value="1"/>
</dbReference>
<dbReference type="GO" id="GO:0043161">
    <property type="term" value="P:proteasome-mediated ubiquitin-dependent protein catabolic process"/>
    <property type="evidence" value="ECO:0000318"/>
    <property type="project" value="GO_Central"/>
</dbReference>
<accession>B3S0P0</accession>
<dbReference type="KEGG" id="tad:TRIADDRAFT_11565"/>
<dbReference type="GO" id="GO:0031593">
    <property type="term" value="F:polyubiquitin modification-dependent protein binding"/>
    <property type="evidence" value="ECO:0000318"/>
    <property type="project" value="GO_Central"/>
</dbReference>
<dbReference type="SMART" id="SM00382">
    <property type="entry name" value="AAA"/>
    <property type="match status" value="2"/>
</dbReference>
<dbReference type="AlphaFoldDB" id="B3S0P0"/>
<dbReference type="Gene3D" id="3.40.50.300">
    <property type="entry name" value="P-loop containing nucleotide triphosphate hydrolases"/>
    <property type="match status" value="2"/>
</dbReference>
<feature type="domain" description="AAA+ ATPase" evidence="4">
    <location>
        <begin position="333"/>
        <end position="469"/>
    </location>
</feature>
<evidence type="ECO:0000313" key="5">
    <source>
        <dbReference type="EMBL" id="EDV23676.1"/>
    </source>
</evidence>
<dbReference type="eggNOG" id="KOG0733">
    <property type="taxonomic scope" value="Eukaryota"/>
</dbReference>
<dbReference type="HOGENOM" id="CLU_000688_8_3_1"/>
<keyword evidence="1 3" id="KW-0547">Nucleotide-binding</keyword>
<dbReference type="GO" id="GO:0005634">
    <property type="term" value="C:nucleus"/>
    <property type="evidence" value="ECO:0000318"/>
    <property type="project" value="GO_Central"/>
</dbReference>
<evidence type="ECO:0000313" key="6">
    <source>
        <dbReference type="Proteomes" id="UP000009022"/>
    </source>
</evidence>